<dbReference type="EMBL" id="GGEC01092622">
    <property type="protein sequence ID" value="MBX73106.1"/>
    <property type="molecule type" value="Transcribed_RNA"/>
</dbReference>
<accession>A0A2P2R1H1</accession>
<name>A0A2P2R1H1_RHIMU</name>
<feature type="region of interest" description="Disordered" evidence="1">
    <location>
        <begin position="1"/>
        <end position="26"/>
    </location>
</feature>
<dbReference type="AlphaFoldDB" id="A0A2P2R1H1"/>
<proteinExistence type="predicted"/>
<sequence>MNVRGERNGPVEGDSDQRGRGDLRAI</sequence>
<evidence type="ECO:0000313" key="2">
    <source>
        <dbReference type="EMBL" id="MBX73106.1"/>
    </source>
</evidence>
<protein>
    <submittedName>
        <fullName evidence="2">Uncharacterized protein</fullName>
    </submittedName>
</protein>
<reference evidence="2" key="1">
    <citation type="submission" date="2018-02" db="EMBL/GenBank/DDBJ databases">
        <title>Rhizophora mucronata_Transcriptome.</title>
        <authorList>
            <person name="Meera S.P."/>
            <person name="Sreeshan A."/>
            <person name="Augustine A."/>
        </authorList>
    </citation>
    <scope>NUCLEOTIDE SEQUENCE</scope>
    <source>
        <tissue evidence="2">Leaf</tissue>
    </source>
</reference>
<evidence type="ECO:0000256" key="1">
    <source>
        <dbReference type="SAM" id="MobiDB-lite"/>
    </source>
</evidence>
<organism evidence="2">
    <name type="scientific">Rhizophora mucronata</name>
    <name type="common">Asiatic mangrove</name>
    <dbReference type="NCBI Taxonomy" id="61149"/>
    <lineage>
        <taxon>Eukaryota</taxon>
        <taxon>Viridiplantae</taxon>
        <taxon>Streptophyta</taxon>
        <taxon>Embryophyta</taxon>
        <taxon>Tracheophyta</taxon>
        <taxon>Spermatophyta</taxon>
        <taxon>Magnoliopsida</taxon>
        <taxon>eudicotyledons</taxon>
        <taxon>Gunneridae</taxon>
        <taxon>Pentapetalae</taxon>
        <taxon>rosids</taxon>
        <taxon>fabids</taxon>
        <taxon>Malpighiales</taxon>
        <taxon>Rhizophoraceae</taxon>
        <taxon>Rhizophora</taxon>
    </lineage>
</organism>